<reference evidence="1 2" key="1">
    <citation type="submission" date="2016-10" db="EMBL/GenBank/DDBJ databases">
        <authorList>
            <person name="de Groot N.N."/>
        </authorList>
    </citation>
    <scope>NUCLEOTIDE SEQUENCE [LARGE SCALE GENOMIC DNA]</scope>
    <source>
        <strain evidence="1 2">DSM 19033</strain>
    </source>
</reference>
<dbReference type="Proteomes" id="UP000198850">
    <property type="component" value="Unassembled WGS sequence"/>
</dbReference>
<accession>A0A1H4CNZ4</accession>
<name>A0A1H4CNZ4_9SPHI</name>
<protein>
    <submittedName>
        <fullName evidence="1">Uncharacterized protein</fullName>
    </submittedName>
</protein>
<dbReference type="AlphaFoldDB" id="A0A1H4CNZ4"/>
<dbReference type="EMBL" id="FNRA01000004">
    <property type="protein sequence ID" value="SEA62043.1"/>
    <property type="molecule type" value="Genomic_DNA"/>
</dbReference>
<evidence type="ECO:0000313" key="1">
    <source>
        <dbReference type="EMBL" id="SEA62043.1"/>
    </source>
</evidence>
<organism evidence="1 2">
    <name type="scientific">Pedobacter hartonius</name>
    <dbReference type="NCBI Taxonomy" id="425514"/>
    <lineage>
        <taxon>Bacteria</taxon>
        <taxon>Pseudomonadati</taxon>
        <taxon>Bacteroidota</taxon>
        <taxon>Sphingobacteriia</taxon>
        <taxon>Sphingobacteriales</taxon>
        <taxon>Sphingobacteriaceae</taxon>
        <taxon>Pedobacter</taxon>
    </lineage>
</organism>
<keyword evidence="2" id="KW-1185">Reference proteome</keyword>
<evidence type="ECO:0000313" key="2">
    <source>
        <dbReference type="Proteomes" id="UP000198850"/>
    </source>
</evidence>
<dbReference type="STRING" id="425514.SAMN05443550_104121"/>
<sequence>MKQLKPKHGSNMVINMEAHIVRPGLWIQL</sequence>
<gene>
    <name evidence="1" type="ORF">SAMN05443550_104121</name>
</gene>
<proteinExistence type="predicted"/>